<protein>
    <recommendedName>
        <fullName evidence="4">DUF2306 domain-containing protein</fullName>
    </recommendedName>
</protein>
<comment type="caution">
    <text evidence="2">The sequence shown here is derived from an EMBL/GenBank/DDBJ whole genome shotgun (WGS) entry which is preliminary data.</text>
</comment>
<keyword evidence="1" id="KW-0812">Transmembrane</keyword>
<dbReference type="Proteomes" id="UP000284021">
    <property type="component" value="Unassembled WGS sequence"/>
</dbReference>
<feature type="transmembrane region" description="Helical" evidence="1">
    <location>
        <begin position="215"/>
        <end position="237"/>
    </location>
</feature>
<keyword evidence="3" id="KW-1185">Reference proteome</keyword>
<keyword evidence="1" id="KW-1133">Transmembrane helix</keyword>
<dbReference type="EMBL" id="QYUR01000006">
    <property type="protein sequence ID" value="RJG10356.1"/>
    <property type="molecule type" value="Genomic_DNA"/>
</dbReference>
<dbReference type="RefSeq" id="WP_119956038.1">
    <property type="nucleotide sequence ID" value="NZ_QYUR01000006.1"/>
</dbReference>
<evidence type="ECO:0000313" key="3">
    <source>
        <dbReference type="Proteomes" id="UP000284021"/>
    </source>
</evidence>
<name>A0A418XCX4_9PSED</name>
<sequence length="257" mass="28462">MNLFYQCLLILHILAGSCGLLVFWLPVAYRKGGLDHKRYGRVFARAMYAVGGSGLAMACLLLLDPQGFGLADQAIAPEQLAQRLLDVRLRGYFLGLLAVLLIAYVRHGVLVLSAREDRASLRVPLHVALNALVMLMSLIAAFLGYRFQHLLLMIFSAVGFLSCLGNLRYSFKATISRMEWLVEHLRNLIATGIAAHTAFLVFGVSGLLSDLVPTSLYFLPWIVPTLIGTPAIVMLSYHYRRKFEPRSTGKIVEAKGL</sequence>
<keyword evidence="1" id="KW-0472">Membrane</keyword>
<feature type="transmembrane region" description="Helical" evidence="1">
    <location>
        <begin position="150"/>
        <end position="167"/>
    </location>
</feature>
<feature type="transmembrane region" description="Helical" evidence="1">
    <location>
        <begin position="125"/>
        <end position="144"/>
    </location>
</feature>
<proteinExistence type="predicted"/>
<evidence type="ECO:0008006" key="4">
    <source>
        <dbReference type="Google" id="ProtNLM"/>
    </source>
</evidence>
<feature type="transmembrane region" description="Helical" evidence="1">
    <location>
        <begin position="46"/>
        <end position="63"/>
    </location>
</feature>
<evidence type="ECO:0000313" key="2">
    <source>
        <dbReference type="EMBL" id="RJG10356.1"/>
    </source>
</evidence>
<evidence type="ECO:0000256" key="1">
    <source>
        <dbReference type="SAM" id="Phobius"/>
    </source>
</evidence>
<accession>A0A418XCX4</accession>
<dbReference type="AlphaFoldDB" id="A0A418XCX4"/>
<organism evidence="2 3">
    <name type="scientific">Pseudomonas cavernicola</name>
    <dbReference type="NCBI Taxonomy" id="2320866"/>
    <lineage>
        <taxon>Bacteria</taxon>
        <taxon>Pseudomonadati</taxon>
        <taxon>Pseudomonadota</taxon>
        <taxon>Gammaproteobacteria</taxon>
        <taxon>Pseudomonadales</taxon>
        <taxon>Pseudomonadaceae</taxon>
        <taxon>Pseudomonas</taxon>
    </lineage>
</organism>
<feature type="transmembrane region" description="Helical" evidence="1">
    <location>
        <begin position="92"/>
        <end position="113"/>
    </location>
</feature>
<feature type="transmembrane region" description="Helical" evidence="1">
    <location>
        <begin position="188"/>
        <end position="209"/>
    </location>
</feature>
<feature type="transmembrane region" description="Helical" evidence="1">
    <location>
        <begin position="6"/>
        <end position="25"/>
    </location>
</feature>
<gene>
    <name evidence="2" type="ORF">D3879_20290</name>
</gene>
<reference evidence="2 3" key="1">
    <citation type="submission" date="2018-09" db="EMBL/GenBank/DDBJ databases">
        <authorList>
            <person name="Zhu H."/>
        </authorList>
    </citation>
    <scope>NUCLEOTIDE SEQUENCE [LARGE SCALE GENOMIC DNA]</scope>
    <source>
        <strain evidence="2 3">K1S02-6</strain>
    </source>
</reference>
<dbReference type="OrthoDB" id="5984490at2"/>